<dbReference type="SUPFAM" id="SSF55931">
    <property type="entry name" value="Glutamine synthetase/guanido kinase"/>
    <property type="match status" value="1"/>
</dbReference>
<reference evidence="2" key="4">
    <citation type="submission" date="2025-09" db="UniProtKB">
        <authorList>
            <consortium name="Ensembl"/>
        </authorList>
    </citation>
    <scope>IDENTIFICATION</scope>
</reference>
<dbReference type="PANTHER" id="PTHR11659:SF0">
    <property type="entry name" value="GLUTAMYL-TRNA(GLN) AMIDOTRANSFERASE SUBUNIT B, MITOCHONDRIAL"/>
    <property type="match status" value="1"/>
</dbReference>
<proteinExistence type="predicted"/>
<sequence>MAAPMLRWCCPGRRWAFPRIGDCSRHEKRFPAGSTASGKRGQSSVAQQPLITAQKPRKGERKWAAVVGLEIHAQISSNSKLFSGSQVHFAAPPNSLVSFFDASLPGTLPKKDSPS</sequence>
<accession>A0A5G2QUW7</accession>
<dbReference type="Ensembl" id="ENSSSCT00000084814.1">
    <property type="protein sequence ID" value="ENSSSCP00000065757.1"/>
    <property type="gene ID" value="ENSSSCG00000054992.1"/>
</dbReference>
<dbReference type="Proteomes" id="UP000008227">
    <property type="component" value="Chromosome 8"/>
</dbReference>
<dbReference type="Pfam" id="PF02934">
    <property type="entry name" value="GatB_N"/>
    <property type="match status" value="1"/>
</dbReference>
<dbReference type="GO" id="GO:0016884">
    <property type="term" value="F:carbon-nitrogen ligase activity, with glutamine as amido-N-donor"/>
    <property type="evidence" value="ECO:0007669"/>
    <property type="project" value="InterPro"/>
</dbReference>
<organism evidence="2 3">
    <name type="scientific">Sus scrofa</name>
    <name type="common">Pig</name>
    <dbReference type="NCBI Taxonomy" id="9823"/>
    <lineage>
        <taxon>Eukaryota</taxon>
        <taxon>Metazoa</taxon>
        <taxon>Chordata</taxon>
        <taxon>Craniata</taxon>
        <taxon>Vertebrata</taxon>
        <taxon>Euteleostomi</taxon>
        <taxon>Mammalia</taxon>
        <taxon>Eutheria</taxon>
        <taxon>Laurasiatheria</taxon>
        <taxon>Artiodactyla</taxon>
        <taxon>Suina</taxon>
        <taxon>Suidae</taxon>
        <taxon>Sus</taxon>
    </lineage>
</organism>
<dbReference type="AlphaFoldDB" id="A0A4X1SN16"/>
<dbReference type="PANTHER" id="PTHR11659">
    <property type="entry name" value="GLUTAMYL-TRNA GLN AMIDOTRANSFERASE SUBUNIT B MITOCHONDRIAL AND PROKARYOTIC PET112-RELATED"/>
    <property type="match status" value="1"/>
</dbReference>
<name>A0A4X1SN16_PIG</name>
<dbReference type="InterPro" id="IPR017959">
    <property type="entry name" value="Asn/Gln-tRNA_amidoTrfase_suB/E"/>
</dbReference>
<reference evidence="2" key="3">
    <citation type="submission" date="2025-08" db="UniProtKB">
        <authorList>
            <consortium name="Ensembl"/>
        </authorList>
    </citation>
    <scope>IDENTIFICATION</scope>
</reference>
<reference evidence="3" key="1">
    <citation type="submission" date="2009-11" db="EMBL/GenBank/DDBJ databases">
        <authorList>
            <consortium name="Porcine genome sequencing project"/>
        </authorList>
    </citation>
    <scope>NUCLEOTIDE SEQUENCE [LARGE SCALE GENOMIC DNA]</scope>
    <source>
        <strain evidence="3">Duroc</strain>
    </source>
</reference>
<dbReference type="InterPro" id="IPR006075">
    <property type="entry name" value="Asn/Gln-tRNA_Trfase_suB/E_cat"/>
</dbReference>
<dbReference type="InterPro" id="IPR014746">
    <property type="entry name" value="Gln_synth/guanido_kin_cat_dom"/>
</dbReference>
<feature type="region of interest" description="Disordered" evidence="1">
    <location>
        <begin position="27"/>
        <end position="57"/>
    </location>
</feature>
<dbReference type="PaxDb" id="9823-ENSSSCP00000025620"/>
<keyword evidence="3" id="KW-1185">Reference proteome</keyword>
<protein>
    <submittedName>
        <fullName evidence="2">Glutamyl-tRNA amidotransferase subunit B</fullName>
    </submittedName>
</protein>
<feature type="compositionally biased region" description="Polar residues" evidence="1">
    <location>
        <begin position="34"/>
        <end position="51"/>
    </location>
</feature>
<dbReference type="GeneTree" id="ENSGT00390000016644"/>
<evidence type="ECO:0000313" key="2">
    <source>
        <dbReference type="Ensembl" id="ENSSSCP00000065757.1"/>
    </source>
</evidence>
<reference evidence="2" key="2">
    <citation type="journal article" date="2020" name="Gigascience">
        <title>An improved pig reference genome sequence to enable pig genetics and genomics research.</title>
        <authorList>
            <person name="Warr A."/>
            <person name="Affara N."/>
            <person name="Aken B."/>
            <person name="Beiki H."/>
            <person name="Bickhart D.M."/>
            <person name="Billis K."/>
            <person name="Chow W."/>
            <person name="Eory L."/>
            <person name="Finlayson H.A."/>
            <person name="Flicek P."/>
            <person name="Giron C.G."/>
            <person name="Griffin D.K."/>
            <person name="Hall R."/>
            <person name="Hannum G."/>
            <person name="Hourlier T."/>
            <person name="Howe K."/>
            <person name="Hume D.A."/>
            <person name="Izuogu O."/>
            <person name="Kim K."/>
            <person name="Koren S."/>
            <person name="Liu H."/>
            <person name="Manchanda N."/>
            <person name="Martin F.J."/>
            <person name="Nonneman D.J."/>
            <person name="O'Connor R.E."/>
            <person name="Phillippy A.M."/>
            <person name="Rohrer G.A."/>
            <person name="Rosen B.D."/>
            <person name="Rund L.A."/>
            <person name="Sargent C.A."/>
            <person name="Schook L.B."/>
            <person name="Schroeder S.G."/>
            <person name="Schwartz A.S."/>
            <person name="Skinner B.M."/>
            <person name="Talbot R."/>
            <person name="Tseng E."/>
            <person name="Tuggle C.K."/>
            <person name="Watson M."/>
            <person name="Smith T.P.L."/>
            <person name="Archibald A.L."/>
        </authorList>
    </citation>
    <scope>NUCLEOTIDE SEQUENCE [LARGE SCALE GENOMIC DNA]</scope>
    <source>
        <strain evidence="2">Duroc</strain>
    </source>
</reference>
<accession>A0A4X1SN16</accession>
<dbReference type="ExpressionAtlas" id="A0A4X1SN16">
    <property type="expression patterns" value="baseline and differential"/>
</dbReference>
<evidence type="ECO:0000256" key="1">
    <source>
        <dbReference type="SAM" id="MobiDB-lite"/>
    </source>
</evidence>
<evidence type="ECO:0000313" key="3">
    <source>
        <dbReference type="Proteomes" id="UP000008227"/>
    </source>
</evidence>